<dbReference type="EMBL" id="GL871687">
    <property type="protein sequence ID" value="EGC28311.1"/>
    <property type="molecule type" value="Genomic_DNA"/>
</dbReference>
<organism evidence="1 2">
    <name type="scientific">Dictyostelium purpureum</name>
    <name type="common">Slime mold</name>
    <dbReference type="NCBI Taxonomy" id="5786"/>
    <lineage>
        <taxon>Eukaryota</taxon>
        <taxon>Amoebozoa</taxon>
        <taxon>Evosea</taxon>
        <taxon>Eumycetozoa</taxon>
        <taxon>Dictyostelia</taxon>
        <taxon>Dictyosteliales</taxon>
        <taxon>Dictyosteliaceae</taxon>
        <taxon>Dictyostelium</taxon>
    </lineage>
</organism>
<feature type="non-terminal residue" evidence="1">
    <location>
        <position position="1"/>
    </location>
</feature>
<accession>F1A672</accession>
<evidence type="ECO:0000313" key="1">
    <source>
        <dbReference type="EMBL" id="EGC28311.1"/>
    </source>
</evidence>
<dbReference type="InParanoid" id="F1A672"/>
<dbReference type="VEuPathDB" id="AmoebaDB:DICPUDRAFT_160355"/>
<dbReference type="AlphaFoldDB" id="F1A672"/>
<name>F1A672_DICPU</name>
<sequence>PNFTTKETTIKIQVPGGGEGKAKIESLETEPETRVFQNSDEFSCIYYGSLLTISNIGNTPLIVTSNCN</sequence>
<protein>
    <submittedName>
        <fullName evidence="1">Expressed protein</fullName>
    </submittedName>
</protein>
<keyword evidence="2" id="KW-1185">Reference proteome</keyword>
<proteinExistence type="predicted"/>
<dbReference type="Proteomes" id="UP000001064">
    <property type="component" value="Unassembled WGS sequence"/>
</dbReference>
<dbReference type="KEGG" id="dpp:DICPUDRAFT_160355"/>
<evidence type="ECO:0000313" key="2">
    <source>
        <dbReference type="Proteomes" id="UP000001064"/>
    </source>
</evidence>
<dbReference type="RefSeq" id="XP_003295166.1">
    <property type="nucleotide sequence ID" value="XM_003295118.1"/>
</dbReference>
<reference evidence="2" key="1">
    <citation type="journal article" date="2011" name="Genome Biol.">
        <title>Comparative genomics of the social amoebae Dictyostelium discoideum and Dictyostelium purpureum.</title>
        <authorList>
            <consortium name="US DOE Joint Genome Institute (JGI-PGF)"/>
            <person name="Sucgang R."/>
            <person name="Kuo A."/>
            <person name="Tian X."/>
            <person name="Salerno W."/>
            <person name="Parikh A."/>
            <person name="Feasley C.L."/>
            <person name="Dalin E."/>
            <person name="Tu H."/>
            <person name="Huang E."/>
            <person name="Barry K."/>
            <person name="Lindquist E."/>
            <person name="Shapiro H."/>
            <person name="Bruce D."/>
            <person name="Schmutz J."/>
            <person name="Salamov A."/>
            <person name="Fey P."/>
            <person name="Gaudet P."/>
            <person name="Anjard C."/>
            <person name="Babu M.M."/>
            <person name="Basu S."/>
            <person name="Bushmanova Y."/>
            <person name="van der Wel H."/>
            <person name="Katoh-Kurasawa M."/>
            <person name="Dinh C."/>
            <person name="Coutinho P.M."/>
            <person name="Saito T."/>
            <person name="Elias M."/>
            <person name="Schaap P."/>
            <person name="Kay R.R."/>
            <person name="Henrissat B."/>
            <person name="Eichinger L."/>
            <person name="Rivero F."/>
            <person name="Putnam N.H."/>
            <person name="West C.M."/>
            <person name="Loomis W.F."/>
            <person name="Chisholm R.L."/>
            <person name="Shaulsky G."/>
            <person name="Strassmann J.E."/>
            <person name="Queller D.C."/>
            <person name="Kuspa A."/>
            <person name="Grigoriev I.V."/>
        </authorList>
    </citation>
    <scope>NUCLEOTIDE SEQUENCE [LARGE SCALE GENOMIC DNA]</scope>
    <source>
        <strain evidence="2">QSDP1</strain>
    </source>
</reference>
<gene>
    <name evidence="1" type="ORF">DICPUDRAFT_160355</name>
</gene>
<dbReference type="GeneID" id="10511193"/>